<feature type="compositionally biased region" description="Basic and acidic residues" evidence="1">
    <location>
        <begin position="823"/>
        <end position="844"/>
    </location>
</feature>
<feature type="compositionally biased region" description="Polar residues" evidence="1">
    <location>
        <begin position="477"/>
        <end position="487"/>
    </location>
</feature>
<feature type="compositionally biased region" description="Polar residues" evidence="1">
    <location>
        <begin position="441"/>
        <end position="455"/>
    </location>
</feature>
<feature type="compositionally biased region" description="Polar residues" evidence="1">
    <location>
        <begin position="242"/>
        <end position="251"/>
    </location>
</feature>
<feature type="compositionally biased region" description="Pro residues" evidence="1">
    <location>
        <begin position="121"/>
        <end position="136"/>
    </location>
</feature>
<feature type="compositionally biased region" description="Low complexity" evidence="1">
    <location>
        <begin position="206"/>
        <end position="241"/>
    </location>
</feature>
<feature type="compositionally biased region" description="Polar residues" evidence="1">
    <location>
        <begin position="421"/>
        <end position="432"/>
    </location>
</feature>
<evidence type="ECO:0000313" key="3">
    <source>
        <dbReference type="Proteomes" id="UP000799324"/>
    </source>
</evidence>
<feature type="compositionally biased region" description="Gly residues" evidence="1">
    <location>
        <begin position="701"/>
        <end position="716"/>
    </location>
</feature>
<feature type="compositionally biased region" description="Low complexity" evidence="1">
    <location>
        <begin position="593"/>
        <end position="607"/>
    </location>
</feature>
<dbReference type="PANTHER" id="PTHR12943:SF27">
    <property type="entry name" value="HOMOCYSTEINE-INDUCED ENDOPLASMIC RETICULUM PROTEIN, ISOFORM A"/>
    <property type="match status" value="1"/>
</dbReference>
<dbReference type="OrthoDB" id="21589at2759"/>
<feature type="region of interest" description="Disordered" evidence="1">
    <location>
        <begin position="689"/>
        <end position="720"/>
    </location>
</feature>
<feature type="region of interest" description="Disordered" evidence="1">
    <location>
        <begin position="206"/>
        <end position="265"/>
    </location>
</feature>
<evidence type="ECO:0008006" key="4">
    <source>
        <dbReference type="Google" id="ProtNLM"/>
    </source>
</evidence>
<dbReference type="Gene3D" id="3.10.20.90">
    <property type="entry name" value="Phosphatidylinositol 3-kinase Catalytic Subunit, Chain A, domain 1"/>
    <property type="match status" value="1"/>
</dbReference>
<evidence type="ECO:0000256" key="1">
    <source>
        <dbReference type="SAM" id="MobiDB-lite"/>
    </source>
</evidence>
<reference evidence="2" key="1">
    <citation type="journal article" date="2020" name="Stud. Mycol.">
        <title>101 Dothideomycetes genomes: a test case for predicting lifestyles and emergence of pathogens.</title>
        <authorList>
            <person name="Haridas S."/>
            <person name="Albert R."/>
            <person name="Binder M."/>
            <person name="Bloem J."/>
            <person name="Labutti K."/>
            <person name="Salamov A."/>
            <person name="Andreopoulos B."/>
            <person name="Baker S."/>
            <person name="Barry K."/>
            <person name="Bills G."/>
            <person name="Bluhm B."/>
            <person name="Cannon C."/>
            <person name="Castanera R."/>
            <person name="Culley D."/>
            <person name="Daum C."/>
            <person name="Ezra D."/>
            <person name="Gonzalez J."/>
            <person name="Henrissat B."/>
            <person name="Kuo A."/>
            <person name="Liang C."/>
            <person name="Lipzen A."/>
            <person name="Lutzoni F."/>
            <person name="Magnuson J."/>
            <person name="Mondo S."/>
            <person name="Nolan M."/>
            <person name="Ohm R."/>
            <person name="Pangilinan J."/>
            <person name="Park H.-J."/>
            <person name="Ramirez L."/>
            <person name="Alfaro M."/>
            <person name="Sun H."/>
            <person name="Tritt A."/>
            <person name="Yoshinaga Y."/>
            <person name="Zwiers L.-H."/>
            <person name="Turgeon B."/>
            <person name="Goodwin S."/>
            <person name="Spatafora J."/>
            <person name="Crous P."/>
            <person name="Grigoriev I."/>
        </authorList>
    </citation>
    <scope>NUCLEOTIDE SEQUENCE</scope>
    <source>
        <strain evidence="2">CBS 122681</strain>
    </source>
</reference>
<evidence type="ECO:0000313" key="2">
    <source>
        <dbReference type="EMBL" id="KAF2651719.1"/>
    </source>
</evidence>
<feature type="compositionally biased region" description="Basic and acidic residues" evidence="1">
    <location>
        <begin position="770"/>
        <end position="801"/>
    </location>
</feature>
<gene>
    <name evidence="2" type="ORF">K491DRAFT_696234</name>
</gene>
<feature type="compositionally biased region" description="Pro residues" evidence="1">
    <location>
        <begin position="457"/>
        <end position="475"/>
    </location>
</feature>
<feature type="region of interest" description="Disordered" evidence="1">
    <location>
        <begin position="93"/>
        <end position="185"/>
    </location>
</feature>
<feature type="compositionally biased region" description="Basic residues" evidence="1">
    <location>
        <begin position="150"/>
        <end position="163"/>
    </location>
</feature>
<feature type="region of interest" description="Disordered" evidence="1">
    <location>
        <begin position="421"/>
        <end position="493"/>
    </location>
</feature>
<dbReference type="EMBL" id="MU004419">
    <property type="protein sequence ID" value="KAF2651719.1"/>
    <property type="molecule type" value="Genomic_DNA"/>
</dbReference>
<feature type="compositionally biased region" description="Polar residues" evidence="1">
    <location>
        <begin position="850"/>
        <end position="859"/>
    </location>
</feature>
<dbReference type="InterPro" id="IPR029071">
    <property type="entry name" value="Ubiquitin-like_domsf"/>
</dbReference>
<feature type="compositionally biased region" description="Low complexity" evidence="1">
    <location>
        <begin position="689"/>
        <end position="698"/>
    </location>
</feature>
<sequence>MSDDAPAIDLKVLSPSTEVGRDIHLPQISASTTVADLRLRLKDAIASRPSIERMRLIYRGRVVANDTDTLSDVFGAENIRQYKDHTLHLVLRELPPPGSVSSSSPVPRSTTAPPNSSRGPAPSPQTNPFRPSPQAQPRPTSQPQAPPLHPHAHAHAQHHHHQHQGAPHQHFPPPPANPFQPMQLPPALNNLVQQQFAQAMAQNYAQNAPGAPQNQPPRDGSPAPAAGEQPAPASGQPAAAQNLASVPNSTRTVRHETIGPNGERWTMTINNTSVTIPAAPGQQPILPRPFPHPPGYPLPARRSPAPPDATDHLGRLRAAILAARAEMDNIRALMQRPDNPAAPYALAELPAWRGDRIRLHVQNMRSYLDQVQSGLTSVIIDPAMAQRPDVVSLQQYANTLRSQADNLNLTLESLRDRNNRATAQQPVQSGHSSVVGDPTIAQGQSGTAQQPTTEGTWPPPALSPLPQGLPDPPTRPLQDNQQPSATPSAPELFILSSPQGPVGVLFDQRGTYSTAPMAPTLPFQAFTQQFSANRQILAGIGQQMAQNTAHLQNQIVGGQYYNNHAQPQAPINQAAGHDQNQPQPQNQNQIQVNANPAQPQAQAQIPPEALGEPNDPLAQFANHAWRFIQIACFFWIFAGHGNWSRPLMLAGIMALVYVAQLRMFEDHRRRIRQHFEALLPINEERNANRAAANAAPRGDAGEGAGDGARGGGGGRPGDITPEQAARRLVQQHLDQRRGWIRQGVRSVERAFALFVASLWPGVGERMVQAQEERVREERRIEEERERVVREEEEREKRRVEEEQAGQQEDQSGKDEGGATGRGVEGEGVGKSKGKEKEMEKESVGRETQGGADTSSSASS</sequence>
<name>A0A6A6SVK8_9PLEO</name>
<feature type="region of interest" description="Disordered" evidence="1">
    <location>
        <begin position="593"/>
        <end position="614"/>
    </location>
</feature>
<protein>
    <recommendedName>
        <fullName evidence="4">Ubiquitin-like domain-containing protein</fullName>
    </recommendedName>
</protein>
<dbReference type="GO" id="GO:0030968">
    <property type="term" value="P:endoplasmic reticulum unfolded protein response"/>
    <property type="evidence" value="ECO:0007669"/>
    <property type="project" value="TreeGrafter"/>
</dbReference>
<feature type="region of interest" description="Disordered" evidence="1">
    <location>
        <begin position="770"/>
        <end position="859"/>
    </location>
</feature>
<feature type="compositionally biased region" description="Low complexity" evidence="1">
    <location>
        <begin position="99"/>
        <end position="114"/>
    </location>
</feature>
<organism evidence="2 3">
    <name type="scientific">Lophiostoma macrostomum CBS 122681</name>
    <dbReference type="NCBI Taxonomy" id="1314788"/>
    <lineage>
        <taxon>Eukaryota</taxon>
        <taxon>Fungi</taxon>
        <taxon>Dikarya</taxon>
        <taxon>Ascomycota</taxon>
        <taxon>Pezizomycotina</taxon>
        <taxon>Dothideomycetes</taxon>
        <taxon>Pleosporomycetidae</taxon>
        <taxon>Pleosporales</taxon>
        <taxon>Lophiostomataceae</taxon>
        <taxon>Lophiostoma</taxon>
    </lineage>
</organism>
<keyword evidence="3" id="KW-1185">Reference proteome</keyword>
<dbReference type="PANTHER" id="PTHR12943">
    <property type="entry name" value="HOMOCYSTEINE-RESPONSIVE ENDOPLASMIC RETICULUM-RESIDENT UNIQUITIN-LIKE DOMAIN HERPUD PROTEIN FAMILY MEMBER"/>
    <property type="match status" value="1"/>
</dbReference>
<dbReference type="InterPro" id="IPR039751">
    <property type="entry name" value="HERPUD1/2"/>
</dbReference>
<dbReference type="SUPFAM" id="SSF54236">
    <property type="entry name" value="Ubiquitin-like"/>
    <property type="match status" value="1"/>
</dbReference>
<dbReference type="Proteomes" id="UP000799324">
    <property type="component" value="Unassembled WGS sequence"/>
</dbReference>
<proteinExistence type="predicted"/>
<accession>A0A6A6SVK8</accession>
<dbReference type="AlphaFoldDB" id="A0A6A6SVK8"/>